<dbReference type="Proteomes" id="UP000075884">
    <property type="component" value="Unassembled WGS sequence"/>
</dbReference>
<evidence type="ECO:0000256" key="19">
    <source>
        <dbReference type="SAM" id="Coils"/>
    </source>
</evidence>
<dbReference type="SUPFAM" id="SSF52540">
    <property type="entry name" value="P-loop containing nucleoside triphosphate hydrolases"/>
    <property type="match status" value="1"/>
</dbReference>
<keyword evidence="12" id="KW-0234">DNA repair</keyword>
<dbReference type="PIRSF" id="PIRSF005719">
    <property type="entry name" value="SMC"/>
    <property type="match status" value="1"/>
</dbReference>
<proteinExistence type="inferred from homology"/>
<dbReference type="VEuPathDB" id="VectorBase:ADIR007428"/>
<dbReference type="GO" id="GO:0000775">
    <property type="term" value="C:chromosome, centromeric region"/>
    <property type="evidence" value="ECO:0007669"/>
    <property type="project" value="UniProtKB-SubCell"/>
</dbReference>
<sequence>MHIKQVIIQGFKSYREQTVVEPFDKRHNVVVGRNGSGKSNFFYAIQFVLSDEFTHLRPEQRQALLHEGTGPRAMSAYVEIIFDNSDNRVPIDKEEIYLRRVIGAKKDQYFLNKKVVPRSEVVNLLESAGFSNSNPYYIVKQGKINQMATAPDSHRLKLLREVAGTRVYDERKEESMNLLRESEGKLEKISEYLRTIEDRLKTLEEEKEELSEYQKWDKARRTLEYVIYETELKDTRKQLEDLDVQRKSSGDKQMLLTQEIQKAQERLKNSQKSLKDAKKDVVTAKDEKSVLATEHQQLLREKTKLDLTISDLSDEVQGDNKSKERAEQELERLKITIAEKEKELEQVRPRYEAMRRKEEECSRELNLKEQKRKELYAKQGRGSQFSSKEERDKWIQGELKSLNKQIKDKISHQNKLQEDLKKDISKQSELEKKIQEHTESFEQLRVQIDEHNKNFYELKKKKDHYQSLRNDIWKKETAVTQTLSGYKEELARADQALRSMAGKPILNGRDSVRKVLESFQQRGREYADIANAYYGPVIENFNCDKSIYTAVEVTAGNRLFHHIVESDRVGTQILKEMNKQKLPGEVTFMPLNRLQVKIHDYPEDPDSIPMISKLKYEEQYDKALRYIFGKTLICRNLERATELAKSTGLDCVTLEGDQVSSKGSLTGGYFNTSRSRLEMQKKRSEYSQLIQDHDKELSDFRAELKQTEANINSIVSEMQKTETKQGKSKDAFEKIQADIRLMKDELSRIERFRSPKERSLAQCKANLEAMTSTKEGLENELHQELMSQLSVQDQHEVDSLNDEIRRLNQENKEAFTSRMSLEVTKNKLENLLTNNLFRRKDELVQALQEISVEDRKRQLTNCRNEVVATEKRIKKVLTDAEDVDRKLSEAMKLQKTLQKELESWIQKEKEAQEKLEEDGKRMEKWATKENMLHQKIDECTEKIAGLGALPNVDAAYQKMSLKALFKELEKANQHLKKYNHVNKKALDQFLSFSEQKEKLYKRKAELDIGKDKICELMQLLEARKVEAIQFTFRQVAANFSEVFKKLVPQGNGHLILRTTNDAEGNDMEREVETSDEFTGIGIRVSFTQQDAEMREMNQLSGGQKSLVALALIFAIQKCDPAPFYLFDEIDQALDAQHRSAVADMIHEQSDRAQFITTTFRPELMEKAHKFYGVRFRNKVSHVDCVTKEVARDFVDDDTTHG</sequence>
<feature type="coiled-coil region" evidence="19">
    <location>
        <begin position="961"/>
        <end position="988"/>
    </location>
</feature>
<evidence type="ECO:0000256" key="15">
    <source>
        <dbReference type="ARBA" id="ARBA00023306"/>
    </source>
</evidence>
<dbReference type="InterPro" id="IPR003395">
    <property type="entry name" value="RecF/RecN/SMC_N"/>
</dbReference>
<dbReference type="GO" id="GO:0051321">
    <property type="term" value="P:meiotic cell cycle"/>
    <property type="evidence" value="ECO:0007669"/>
    <property type="project" value="UniProtKB-KW"/>
</dbReference>
<dbReference type="InterPro" id="IPR041741">
    <property type="entry name" value="SMC3_ABC_euk"/>
</dbReference>
<evidence type="ECO:0000256" key="10">
    <source>
        <dbReference type="ARBA" id="ARBA00022990"/>
    </source>
</evidence>
<keyword evidence="15" id="KW-0131">Cell cycle</keyword>
<feature type="domain" description="SMC hinge" evidence="20">
    <location>
        <begin position="531"/>
        <end position="644"/>
    </location>
</feature>
<dbReference type="FunFam" id="3.30.70.1620:FF:000002">
    <property type="entry name" value="Structural maintenance of chromosomes 3"/>
    <property type="match status" value="1"/>
</dbReference>
<dbReference type="Gene3D" id="1.20.1060.20">
    <property type="match status" value="1"/>
</dbReference>
<comment type="similarity">
    <text evidence="3">Belongs to the SMC family. SMC3 subfamily.</text>
</comment>
<feature type="coiled-coil region" evidence="19">
    <location>
        <begin position="880"/>
        <end position="914"/>
    </location>
</feature>
<keyword evidence="5" id="KW-0132">Cell division</keyword>
<dbReference type="GO" id="GO:0031981">
    <property type="term" value="C:nuclear lumen"/>
    <property type="evidence" value="ECO:0007669"/>
    <property type="project" value="UniProtKB-ARBA"/>
</dbReference>
<dbReference type="PANTHER" id="PTHR43977">
    <property type="entry name" value="STRUCTURAL MAINTENANCE OF CHROMOSOMES PROTEIN 3"/>
    <property type="match status" value="1"/>
</dbReference>
<evidence type="ECO:0000256" key="4">
    <source>
        <dbReference type="ARBA" id="ARBA00022454"/>
    </source>
</evidence>
<dbReference type="STRING" id="7168.A0A182NIF4"/>
<evidence type="ECO:0000313" key="21">
    <source>
        <dbReference type="EnsemblMetazoa" id="ADIR007428-PA"/>
    </source>
</evidence>
<dbReference type="GO" id="GO:0016887">
    <property type="term" value="F:ATP hydrolysis activity"/>
    <property type="evidence" value="ECO:0007669"/>
    <property type="project" value="InterPro"/>
</dbReference>
<protein>
    <recommendedName>
        <fullName evidence="18">Structural maintenance of chromosomes protein</fullName>
    </recommendedName>
</protein>
<dbReference type="GO" id="GO:0005524">
    <property type="term" value="F:ATP binding"/>
    <property type="evidence" value="ECO:0007669"/>
    <property type="project" value="UniProtKB-KW"/>
</dbReference>
<dbReference type="CDD" id="cd03272">
    <property type="entry name" value="ABC_SMC3_euk"/>
    <property type="match status" value="1"/>
</dbReference>
<keyword evidence="14" id="KW-0469">Meiosis</keyword>
<keyword evidence="8" id="KW-0498">Mitosis</keyword>
<keyword evidence="11 19" id="KW-0175">Coiled coil</keyword>
<feature type="coiled-coil region" evidence="19">
    <location>
        <begin position="399"/>
        <end position="461"/>
    </location>
</feature>
<dbReference type="Pfam" id="PF06470">
    <property type="entry name" value="SMC_hinge"/>
    <property type="match status" value="1"/>
</dbReference>
<dbReference type="Gene3D" id="3.30.70.1620">
    <property type="match status" value="1"/>
</dbReference>
<name>A0A182NIF4_9DIPT</name>
<keyword evidence="9" id="KW-0067">ATP-binding</keyword>
<feature type="coiled-coil region" evidence="19">
    <location>
        <begin position="760"/>
        <end position="817"/>
    </location>
</feature>
<dbReference type="GO" id="GO:0051276">
    <property type="term" value="P:chromosome organization"/>
    <property type="evidence" value="ECO:0007669"/>
    <property type="project" value="InterPro"/>
</dbReference>
<dbReference type="EnsemblMetazoa" id="ADIR007428-RA">
    <property type="protein sequence ID" value="ADIR007428-PA"/>
    <property type="gene ID" value="ADIR007428"/>
</dbReference>
<dbReference type="AlphaFoldDB" id="A0A182NIF4"/>
<evidence type="ECO:0000313" key="22">
    <source>
        <dbReference type="Proteomes" id="UP000075884"/>
    </source>
</evidence>
<evidence type="ECO:0000259" key="20">
    <source>
        <dbReference type="SMART" id="SM00968"/>
    </source>
</evidence>
<comment type="function">
    <text evidence="17">Central component of cohesin, a complex required for chromosome cohesion during the cell cycle. The cohesin complex may form a large proteinaceous ring within which sister chromatids can be trapped. At anaphase, the complex is cleaved and dissociates from chromatin, allowing sister chromatids to segregate. Cohesion is coupled to DNA replication and is involved in DNA repair. The cohesin complex also plays an important role in spindle pole assembly during mitosis and in chromosomes movement.</text>
</comment>
<dbReference type="GO" id="GO:0051301">
    <property type="term" value="P:cell division"/>
    <property type="evidence" value="ECO:0007669"/>
    <property type="project" value="UniProtKB-KW"/>
</dbReference>
<dbReference type="FunFam" id="1.20.1060.20:FF:000002">
    <property type="entry name" value="Structural maintenance of chromosomes 3"/>
    <property type="match status" value="1"/>
</dbReference>
<dbReference type="Pfam" id="PF02463">
    <property type="entry name" value="SMC_N"/>
    <property type="match status" value="1"/>
</dbReference>
<evidence type="ECO:0000256" key="13">
    <source>
        <dbReference type="ARBA" id="ARBA00023242"/>
    </source>
</evidence>
<keyword evidence="16" id="KW-0137">Centromere</keyword>
<keyword evidence="10" id="KW-0007">Acetylation</keyword>
<keyword evidence="4" id="KW-0158">Chromosome</keyword>
<dbReference type="InterPro" id="IPR036277">
    <property type="entry name" value="SMC_hinge_sf"/>
</dbReference>
<evidence type="ECO:0000256" key="3">
    <source>
        <dbReference type="ARBA" id="ARBA00005917"/>
    </source>
</evidence>
<dbReference type="SMART" id="SM00968">
    <property type="entry name" value="SMC_hinge"/>
    <property type="match status" value="1"/>
</dbReference>
<evidence type="ECO:0000256" key="1">
    <source>
        <dbReference type="ARBA" id="ARBA00004123"/>
    </source>
</evidence>
<dbReference type="InterPro" id="IPR027417">
    <property type="entry name" value="P-loop_NTPase"/>
</dbReference>
<evidence type="ECO:0000256" key="8">
    <source>
        <dbReference type="ARBA" id="ARBA00022776"/>
    </source>
</evidence>
<evidence type="ECO:0000256" key="17">
    <source>
        <dbReference type="ARBA" id="ARBA00034085"/>
    </source>
</evidence>
<evidence type="ECO:0000256" key="5">
    <source>
        <dbReference type="ARBA" id="ARBA00022618"/>
    </source>
</evidence>
<evidence type="ECO:0000256" key="16">
    <source>
        <dbReference type="ARBA" id="ARBA00023328"/>
    </source>
</evidence>
<feature type="coiled-coil region" evidence="19">
    <location>
        <begin position="690"/>
        <end position="724"/>
    </location>
</feature>
<feature type="coiled-coil region" evidence="19">
    <location>
        <begin position="186"/>
        <end position="374"/>
    </location>
</feature>
<evidence type="ECO:0000256" key="14">
    <source>
        <dbReference type="ARBA" id="ARBA00023254"/>
    </source>
</evidence>
<reference evidence="22" key="1">
    <citation type="submission" date="2013-03" db="EMBL/GenBank/DDBJ databases">
        <title>The Genome Sequence of Anopheles dirus WRAIR2.</title>
        <authorList>
            <consortium name="The Broad Institute Genomics Platform"/>
            <person name="Neafsey D.E."/>
            <person name="Walton C."/>
            <person name="Walker B."/>
            <person name="Young S.K."/>
            <person name="Zeng Q."/>
            <person name="Gargeya S."/>
            <person name="Fitzgerald M."/>
            <person name="Haas B."/>
            <person name="Abouelleil A."/>
            <person name="Allen A.W."/>
            <person name="Alvarado L."/>
            <person name="Arachchi H.M."/>
            <person name="Berlin A.M."/>
            <person name="Chapman S.B."/>
            <person name="Gainer-Dewar J."/>
            <person name="Goldberg J."/>
            <person name="Griggs A."/>
            <person name="Gujja S."/>
            <person name="Hansen M."/>
            <person name="Howarth C."/>
            <person name="Imamovic A."/>
            <person name="Ireland A."/>
            <person name="Larimer J."/>
            <person name="McCowan C."/>
            <person name="Murphy C."/>
            <person name="Pearson M."/>
            <person name="Poon T.W."/>
            <person name="Priest M."/>
            <person name="Roberts A."/>
            <person name="Saif S."/>
            <person name="Shea T."/>
            <person name="Sisk P."/>
            <person name="Sykes S."/>
            <person name="Wortman J."/>
            <person name="Nusbaum C."/>
            <person name="Birren B."/>
        </authorList>
    </citation>
    <scope>NUCLEOTIDE SEQUENCE [LARGE SCALE GENOMIC DNA]</scope>
    <source>
        <strain evidence="22">WRAIR2</strain>
    </source>
</reference>
<dbReference type="GO" id="GO:0006281">
    <property type="term" value="P:DNA repair"/>
    <property type="evidence" value="ECO:0007669"/>
    <property type="project" value="UniProtKB-KW"/>
</dbReference>
<evidence type="ECO:0000256" key="6">
    <source>
        <dbReference type="ARBA" id="ARBA00022741"/>
    </source>
</evidence>
<comment type="subcellular location">
    <subcellularLocation>
        <location evidence="2">Chromosome</location>
        <location evidence="2">Centromere</location>
    </subcellularLocation>
    <subcellularLocation>
        <location evidence="1 18">Nucleus</location>
    </subcellularLocation>
</comment>
<evidence type="ECO:0000256" key="18">
    <source>
        <dbReference type="PIRNR" id="PIRNR005719"/>
    </source>
</evidence>
<keyword evidence="7" id="KW-0227">DNA damage</keyword>
<keyword evidence="6" id="KW-0547">Nucleotide-binding</keyword>
<reference evidence="21" key="2">
    <citation type="submission" date="2020-05" db="UniProtKB">
        <authorList>
            <consortium name="EnsemblMetazoa"/>
        </authorList>
    </citation>
    <scope>IDENTIFICATION</scope>
    <source>
        <strain evidence="21">WRAIR2</strain>
    </source>
</reference>
<dbReference type="FunFam" id="3.40.50.300:FF:000424">
    <property type="entry name" value="Structural maintenance of chromosomes 3"/>
    <property type="match status" value="1"/>
</dbReference>
<accession>A0A182NIF4</accession>
<dbReference type="SUPFAM" id="SSF75553">
    <property type="entry name" value="Smc hinge domain"/>
    <property type="match status" value="1"/>
</dbReference>
<evidence type="ECO:0000256" key="12">
    <source>
        <dbReference type="ARBA" id="ARBA00023204"/>
    </source>
</evidence>
<organism evidence="21 22">
    <name type="scientific">Anopheles dirus</name>
    <dbReference type="NCBI Taxonomy" id="7168"/>
    <lineage>
        <taxon>Eukaryota</taxon>
        <taxon>Metazoa</taxon>
        <taxon>Ecdysozoa</taxon>
        <taxon>Arthropoda</taxon>
        <taxon>Hexapoda</taxon>
        <taxon>Insecta</taxon>
        <taxon>Pterygota</taxon>
        <taxon>Neoptera</taxon>
        <taxon>Endopterygota</taxon>
        <taxon>Diptera</taxon>
        <taxon>Nematocera</taxon>
        <taxon>Culicoidea</taxon>
        <taxon>Culicidae</taxon>
        <taxon>Anophelinae</taxon>
        <taxon>Anopheles</taxon>
    </lineage>
</organism>
<evidence type="ECO:0000256" key="2">
    <source>
        <dbReference type="ARBA" id="ARBA00004584"/>
    </source>
</evidence>
<evidence type="ECO:0000256" key="9">
    <source>
        <dbReference type="ARBA" id="ARBA00022840"/>
    </source>
</evidence>
<evidence type="ECO:0000256" key="7">
    <source>
        <dbReference type="ARBA" id="ARBA00022763"/>
    </source>
</evidence>
<keyword evidence="22" id="KW-1185">Reference proteome</keyword>
<dbReference type="InterPro" id="IPR024704">
    <property type="entry name" value="SMC"/>
</dbReference>
<dbReference type="FunFam" id="3.40.50.300:FF:000370">
    <property type="entry name" value="Structural maintenance of chromosomes 3"/>
    <property type="match status" value="1"/>
</dbReference>
<dbReference type="Gene3D" id="3.40.50.300">
    <property type="entry name" value="P-loop containing nucleotide triphosphate hydrolases"/>
    <property type="match status" value="2"/>
</dbReference>
<evidence type="ECO:0000256" key="11">
    <source>
        <dbReference type="ARBA" id="ARBA00023054"/>
    </source>
</evidence>
<keyword evidence="13 18" id="KW-0539">Nucleus</keyword>
<dbReference type="InterPro" id="IPR010935">
    <property type="entry name" value="SMC_hinge"/>
</dbReference>